<organism evidence="1 2">
    <name type="scientific">Aeromonas veronii</name>
    <dbReference type="NCBI Taxonomy" id="654"/>
    <lineage>
        <taxon>Bacteria</taxon>
        <taxon>Pseudomonadati</taxon>
        <taxon>Pseudomonadota</taxon>
        <taxon>Gammaproteobacteria</taxon>
        <taxon>Aeromonadales</taxon>
        <taxon>Aeromonadaceae</taxon>
        <taxon>Aeromonas</taxon>
    </lineage>
</organism>
<dbReference type="AlphaFoldDB" id="A0A3A9I5P7"/>
<comment type="caution">
    <text evidence="1">The sequence shown here is derived from an EMBL/GenBank/DDBJ whole genome shotgun (WGS) entry which is preliminary data.</text>
</comment>
<dbReference type="NCBIfam" id="NF033650">
    <property type="entry name" value="ANR_neg_reg"/>
    <property type="match status" value="1"/>
</dbReference>
<protein>
    <submittedName>
        <fullName evidence="1">ANR family transcriptional regulator</fullName>
    </submittedName>
</protein>
<name>A0A3A9I5P7_AERVE</name>
<accession>A0A3A9I5P7</accession>
<dbReference type="EMBL" id="RAWX01000009">
    <property type="protein sequence ID" value="RKJ83791.1"/>
    <property type="molecule type" value="Genomic_DNA"/>
</dbReference>
<reference evidence="1 2" key="1">
    <citation type="submission" date="2018-09" db="EMBL/GenBank/DDBJ databases">
        <title>Genome sequencing of Aeromonas veronii MS-17-88.</title>
        <authorList>
            <person name="Tekedar H.C."/>
            <person name="Arick M.A."/>
            <person name="Hsu C.-Y."/>
            <person name="Thrash A."/>
            <person name="Karsi A."/>
            <person name="Lawrence M.L."/>
            <person name="Abdelhamed H."/>
        </authorList>
    </citation>
    <scope>NUCLEOTIDE SEQUENCE [LARGE SCALE GENOMIC DNA]</scope>
    <source>
        <strain evidence="1 2">MS 17-88</strain>
    </source>
</reference>
<proteinExistence type="predicted"/>
<dbReference type="InterPro" id="IPR047666">
    <property type="entry name" value="ANR_neg_reg"/>
</dbReference>
<evidence type="ECO:0000313" key="2">
    <source>
        <dbReference type="Proteomes" id="UP000281725"/>
    </source>
</evidence>
<sequence>MTDETNANEVMMMGCRAKSPYMQTATKAAKLEREGALEAAGKLWGHAAVEAVREENKVWALARQERCDPTMRRGGKGA</sequence>
<dbReference type="Proteomes" id="UP000281725">
    <property type="component" value="Unassembled WGS sequence"/>
</dbReference>
<evidence type="ECO:0000313" key="1">
    <source>
        <dbReference type="EMBL" id="RKJ83791.1"/>
    </source>
</evidence>
<dbReference type="RefSeq" id="WP_120416395.1">
    <property type="nucleotide sequence ID" value="NZ_RAWX01000009.1"/>
</dbReference>
<gene>
    <name evidence="1" type="ORF">D6R50_24115</name>
</gene>